<evidence type="ECO:0000313" key="11">
    <source>
        <dbReference type="Proteomes" id="UP001652625"/>
    </source>
</evidence>
<comment type="similarity">
    <text evidence="1">Belongs to the peptidase C48 family.</text>
</comment>
<evidence type="ECO:0000256" key="4">
    <source>
        <dbReference type="ARBA" id="ARBA00022771"/>
    </source>
</evidence>
<dbReference type="InterPro" id="IPR013083">
    <property type="entry name" value="Znf_RING/FYVE/PHD"/>
</dbReference>
<dbReference type="Pfam" id="PF15299">
    <property type="entry name" value="ALS2CR8"/>
    <property type="match status" value="1"/>
</dbReference>
<dbReference type="Gene3D" id="3.30.40.10">
    <property type="entry name" value="Zinc/RING finger domain, C3HC4 (zinc finger)"/>
    <property type="match status" value="1"/>
</dbReference>
<dbReference type="Proteomes" id="UP001652625">
    <property type="component" value="Chromosome 11"/>
</dbReference>
<protein>
    <submittedName>
        <fullName evidence="12">Uncharacterized protein LOC136087392</fullName>
    </submittedName>
</protein>
<evidence type="ECO:0000259" key="8">
    <source>
        <dbReference type="PROSITE" id="PS50016"/>
    </source>
</evidence>
<evidence type="ECO:0000256" key="1">
    <source>
        <dbReference type="ARBA" id="ARBA00005234"/>
    </source>
</evidence>
<evidence type="ECO:0000256" key="7">
    <source>
        <dbReference type="PROSITE-ProRule" id="PRU00325"/>
    </source>
</evidence>
<dbReference type="InterPro" id="IPR038765">
    <property type="entry name" value="Papain-like_cys_pep_sf"/>
</dbReference>
<evidence type="ECO:0000256" key="3">
    <source>
        <dbReference type="ARBA" id="ARBA00022723"/>
    </source>
</evidence>
<reference evidence="12" key="1">
    <citation type="submission" date="2025-08" db="UniProtKB">
        <authorList>
            <consortium name="RefSeq"/>
        </authorList>
    </citation>
    <scope>IDENTIFICATION</scope>
</reference>
<feature type="domain" description="Ubiquitin-like protease family profile" evidence="9">
    <location>
        <begin position="895"/>
        <end position="1033"/>
    </location>
</feature>
<evidence type="ECO:0000259" key="9">
    <source>
        <dbReference type="PROSITE" id="PS50600"/>
    </source>
</evidence>
<sequence length="1146" mass="133446">MLFFKTAFSLDEAHSFIKDHELEYTVRFSTSFSTKDFGNTDAKKKPHKIYWSTDSIEFSGIPFMMIGTKILDCHHGYDRNLSQKEFNKNNRKAINIDHDFRRKYTRIQNCKKFDCPAQLTITEYLEFPEYKLIVDTVRNRKAKSKELRYAISSLSKKKIKQIRKFCIAVPDILSHNGHMIAKDAGITQRIDPELVSVIDMYVKEGVSSTKEMKRLIKIQVKNNFNKAGHVLPEPSNKRFYPRNSTIQNHITISRRKLCQSLIDQECLQSKIKEWRESDPTISIFFRPKGHSVEDVTVDSDHEDDNVKLTGTNETSLLFVYQNGWQKRLLAKYGNELVLLDATYRTTRYALPLFFFVVKTNIDYQVVGLFVCENETESSISEALLYIRSWNNDVNPKYGMSDYCVEEINSLEKVFVGCVVFICDFHREQAWDRWLKTKSNGLAQDRYKILCLLRMIARADTLGICEAEIQNLKNSSYWINNETLRNYLSRYWLPIKHRWVKAYRQTRLLVNCNTNNGVERQHNTLKHKYLLNHRNSSLSGMLSIVIDGFLSDKYESYIDNNRLMSSKYMHYSDDVDDWMIDRPRPMVKHCLVKKSLAENLDITALKVEGSGKFSLRYYRDNKERKYVVDFGNEDNMPSCTCMDWKNSCYPCKHFFVIFKNYPCWNWESVSLLYRMSPYLNIDIDFDLDKAKIKRCNDKLSTSTYFNETFYNEYKSSITETNKVGETLVKADTQKIKNAGRKSITGESLRSLLNDLRSLSFLIEHDTDLLESTYKELNNLITSVKSDVPKESCLPLLPNKIKKIPITKSSIKYHKLPALKKKSTQNKRVGEKKEKLLAASKIEVTLKPEEISNVETEVINNNLIDYKNLKEFADNTIIIFSDEENVDTDQRYCISKINLSQSDFSDILNNEWLSDNVINIFQNMIKEQFKEVNGLQDTVLGQNLAFSIYINKPFVQVLHDGCNHWVAVSTYGCKPGEVFLMDSLFHGKVANFIIQQICAIMKCTYDKLTVCVLPVQQQSNGEDCGVFAIAFIYHVASTKTKPDNVTFSISEMRTHMLHCIKVNKVSSFPQSLASCKRCFQKDFLIELFCNCRMPWNPMENQNKNKQMAQCNGCKQWFHRMCENIPDFVFFLKNRRSSWFCHCCASTVS</sequence>
<dbReference type="PANTHER" id="PTHR47456">
    <property type="entry name" value="PHD-TYPE DOMAIN-CONTAINING PROTEIN"/>
    <property type="match status" value="1"/>
</dbReference>
<keyword evidence="5" id="KW-0378">Hydrolase</keyword>
<evidence type="ECO:0000256" key="6">
    <source>
        <dbReference type="ARBA" id="ARBA00022833"/>
    </source>
</evidence>
<gene>
    <name evidence="12" type="primary">LOC136087392</name>
</gene>
<dbReference type="Pfam" id="PF21056">
    <property type="entry name" value="ZSWIM1-3_RNaseH-like"/>
    <property type="match status" value="1"/>
</dbReference>
<keyword evidence="11" id="KW-1185">Reference proteome</keyword>
<dbReference type="InterPro" id="IPR003653">
    <property type="entry name" value="Peptidase_C48_C"/>
</dbReference>
<keyword evidence="3" id="KW-0479">Metal-binding</keyword>
<evidence type="ECO:0000256" key="5">
    <source>
        <dbReference type="ARBA" id="ARBA00022801"/>
    </source>
</evidence>
<dbReference type="InterPro" id="IPR011011">
    <property type="entry name" value="Znf_FYVE_PHD"/>
</dbReference>
<dbReference type="InterPro" id="IPR029309">
    <property type="entry name" value="CaRF"/>
</dbReference>
<dbReference type="RefSeq" id="XP_065666115.1">
    <property type="nucleotide sequence ID" value="XM_065810043.1"/>
</dbReference>
<accession>A0ABM4CW16</accession>
<feature type="domain" description="PHD-type" evidence="8">
    <location>
        <begin position="1070"/>
        <end position="1144"/>
    </location>
</feature>
<dbReference type="PANTHER" id="PTHR47456:SF1">
    <property type="entry name" value="PHD-TYPE DOMAIN-CONTAINING PROTEIN"/>
    <property type="match status" value="1"/>
</dbReference>
<keyword evidence="6" id="KW-0862">Zinc</keyword>
<dbReference type="SMART" id="SM00249">
    <property type="entry name" value="PHD"/>
    <property type="match status" value="1"/>
</dbReference>
<dbReference type="PROSITE" id="PS50016">
    <property type="entry name" value="ZF_PHD_2"/>
    <property type="match status" value="1"/>
</dbReference>
<dbReference type="SUPFAM" id="SSF54001">
    <property type="entry name" value="Cysteine proteinases"/>
    <property type="match status" value="1"/>
</dbReference>
<dbReference type="InterPro" id="IPR007527">
    <property type="entry name" value="Znf_SWIM"/>
</dbReference>
<dbReference type="PROSITE" id="PS50600">
    <property type="entry name" value="ULP_PROTEASE"/>
    <property type="match status" value="1"/>
</dbReference>
<dbReference type="Gene3D" id="3.40.395.10">
    <property type="entry name" value="Adenoviral Proteinase, Chain A"/>
    <property type="match status" value="1"/>
</dbReference>
<keyword evidence="4 7" id="KW-0863">Zinc-finger</keyword>
<dbReference type="Pfam" id="PF02902">
    <property type="entry name" value="Peptidase_C48"/>
    <property type="match status" value="1"/>
</dbReference>
<evidence type="ECO:0000313" key="12">
    <source>
        <dbReference type="RefSeq" id="XP_065666115.1"/>
    </source>
</evidence>
<feature type="domain" description="SWIM-type" evidence="10">
    <location>
        <begin position="625"/>
        <end position="661"/>
    </location>
</feature>
<name>A0ABM4CW16_HYDVU</name>
<keyword evidence="2" id="KW-0645">Protease</keyword>
<evidence type="ECO:0000259" key="10">
    <source>
        <dbReference type="PROSITE" id="PS50966"/>
    </source>
</evidence>
<proteinExistence type="inferred from homology"/>
<dbReference type="PROSITE" id="PS50966">
    <property type="entry name" value="ZF_SWIM"/>
    <property type="match status" value="1"/>
</dbReference>
<dbReference type="InterPro" id="IPR019787">
    <property type="entry name" value="Znf_PHD-finger"/>
</dbReference>
<dbReference type="GeneID" id="136087392"/>
<dbReference type="InterPro" id="IPR048324">
    <property type="entry name" value="ZSWIM1-3_RNaseH-like"/>
</dbReference>
<organism evidence="11 12">
    <name type="scientific">Hydra vulgaris</name>
    <name type="common">Hydra</name>
    <name type="synonym">Hydra attenuata</name>
    <dbReference type="NCBI Taxonomy" id="6087"/>
    <lineage>
        <taxon>Eukaryota</taxon>
        <taxon>Metazoa</taxon>
        <taxon>Cnidaria</taxon>
        <taxon>Hydrozoa</taxon>
        <taxon>Hydroidolina</taxon>
        <taxon>Anthoathecata</taxon>
        <taxon>Aplanulata</taxon>
        <taxon>Hydridae</taxon>
        <taxon>Hydra</taxon>
    </lineage>
</organism>
<evidence type="ECO:0000256" key="2">
    <source>
        <dbReference type="ARBA" id="ARBA00022670"/>
    </source>
</evidence>
<dbReference type="SUPFAM" id="SSF57903">
    <property type="entry name" value="FYVE/PHD zinc finger"/>
    <property type="match status" value="1"/>
</dbReference>
<dbReference type="CDD" id="cd15489">
    <property type="entry name" value="PHD_SF"/>
    <property type="match status" value="1"/>
</dbReference>
<dbReference type="InterPro" id="IPR001965">
    <property type="entry name" value="Znf_PHD"/>
</dbReference>